<dbReference type="Pfam" id="PF13511">
    <property type="entry name" value="DUF4124"/>
    <property type="match status" value="1"/>
</dbReference>
<evidence type="ECO:0000313" key="4">
    <source>
        <dbReference type="Proteomes" id="UP000028839"/>
    </source>
</evidence>
<comment type="caution">
    <text evidence="3">The sequence shown here is derived from an EMBL/GenBank/DDBJ whole genome shotgun (WGS) entry which is preliminary data.</text>
</comment>
<dbReference type="InterPro" id="IPR025392">
    <property type="entry name" value="DUF4124"/>
</dbReference>
<name>A0A0E2YY82_9GAMM</name>
<evidence type="ECO:0000313" key="3">
    <source>
        <dbReference type="EMBL" id="KFI18149.1"/>
    </source>
</evidence>
<dbReference type="EMBL" id="JPGN01000087">
    <property type="protein sequence ID" value="KFI18149.1"/>
    <property type="molecule type" value="Genomic_DNA"/>
</dbReference>
<protein>
    <recommendedName>
        <fullName evidence="2">DUF4124 domain-containing protein</fullName>
    </recommendedName>
</protein>
<dbReference type="AlphaFoldDB" id="A0A0E2YY82"/>
<feature type="domain" description="DUF4124" evidence="2">
    <location>
        <begin position="15"/>
        <end position="54"/>
    </location>
</feature>
<feature type="region of interest" description="Disordered" evidence="1">
    <location>
        <begin position="138"/>
        <end position="179"/>
    </location>
</feature>
<dbReference type="HOGENOM" id="CLU_1501975_0_0_6"/>
<evidence type="ECO:0000256" key="1">
    <source>
        <dbReference type="SAM" id="MobiDB-lite"/>
    </source>
</evidence>
<dbReference type="OrthoDB" id="7062774at2"/>
<gene>
    <name evidence="3" type="ORF">IB75_15760</name>
</gene>
<proteinExistence type="predicted"/>
<dbReference type="Proteomes" id="UP000028839">
    <property type="component" value="Unassembled WGS sequence"/>
</dbReference>
<sequence length="179" mass="20687">MNKSPYLIITIILFLISLGGPVFARNVHKWIDDKGVTHYSDEAPSSSATQVTLIQVPSSYPAVENNYYSIANQWQRLHQKYIQREKIKLEKAKQKAAQQPTSPQVIYVNTPDRFQYGIAYPYFFHRNLKHHGRQHRLSRHHKGNHATHHRKKHANRFLPGDRHGSPSHRKAGGLILKAD</sequence>
<reference evidence="3 4" key="1">
    <citation type="submission" date="2014-07" db="EMBL/GenBank/DDBJ databases">
        <title>Comparative analysis of Nitrosococcus oceani genome inventories of strains from Pacific and Atlantic gyres.</title>
        <authorList>
            <person name="Lim C.K."/>
            <person name="Wang L."/>
            <person name="Sayavedra-Soto L.A."/>
            <person name="Klotz M.G."/>
        </authorList>
    </citation>
    <scope>NUCLEOTIDE SEQUENCE [LARGE SCALE GENOMIC DNA]</scope>
    <source>
        <strain evidence="3 4">C-27</strain>
    </source>
</reference>
<evidence type="ECO:0000259" key="2">
    <source>
        <dbReference type="Pfam" id="PF13511"/>
    </source>
</evidence>
<accession>A0A0E2YY82</accession>
<organism evidence="3 4">
    <name type="scientific">Nitrosococcus oceani C-27</name>
    <dbReference type="NCBI Taxonomy" id="314279"/>
    <lineage>
        <taxon>Bacteria</taxon>
        <taxon>Pseudomonadati</taxon>
        <taxon>Pseudomonadota</taxon>
        <taxon>Gammaproteobacteria</taxon>
        <taxon>Chromatiales</taxon>
        <taxon>Chromatiaceae</taxon>
        <taxon>Nitrosococcus</taxon>
    </lineage>
</organism>
<feature type="compositionally biased region" description="Basic residues" evidence="1">
    <location>
        <begin position="138"/>
        <end position="155"/>
    </location>
</feature>